<proteinExistence type="inferred from homology"/>
<dbReference type="SUPFAM" id="SSF161111">
    <property type="entry name" value="Cation efflux protein transmembrane domain-like"/>
    <property type="match status" value="1"/>
</dbReference>
<dbReference type="PANTHER" id="PTHR43840">
    <property type="entry name" value="MITOCHONDRIAL METAL TRANSPORTER 1-RELATED"/>
    <property type="match status" value="1"/>
</dbReference>
<dbReference type="InterPro" id="IPR036837">
    <property type="entry name" value="Cation_efflux_CTD_sf"/>
</dbReference>
<evidence type="ECO:0000256" key="5">
    <source>
        <dbReference type="ARBA" id="ARBA00022692"/>
    </source>
</evidence>
<dbReference type="SUPFAM" id="SSF160240">
    <property type="entry name" value="Cation efflux protein cytoplasmic domain-like"/>
    <property type="match status" value="1"/>
</dbReference>
<feature type="domain" description="Cation efflux protein cytoplasmic" evidence="10">
    <location>
        <begin position="227"/>
        <end position="303"/>
    </location>
</feature>
<feature type="domain" description="Cation efflux protein transmembrane" evidence="9">
    <location>
        <begin position="30"/>
        <end position="223"/>
    </location>
</feature>
<dbReference type="InterPro" id="IPR050291">
    <property type="entry name" value="CDF_Transporter"/>
</dbReference>
<evidence type="ECO:0000256" key="3">
    <source>
        <dbReference type="ARBA" id="ARBA00022448"/>
    </source>
</evidence>
<evidence type="ECO:0000313" key="12">
    <source>
        <dbReference type="Proteomes" id="UP000603352"/>
    </source>
</evidence>
<protein>
    <submittedName>
        <fullName evidence="11">Iron transporter</fullName>
    </submittedName>
</protein>
<dbReference type="Pfam" id="PF16916">
    <property type="entry name" value="ZT_dimer"/>
    <property type="match status" value="1"/>
</dbReference>
<comment type="caution">
    <text evidence="11">The sequence shown here is derived from an EMBL/GenBank/DDBJ whole genome shotgun (WGS) entry which is preliminary data.</text>
</comment>
<accession>A0ABQ1J713</accession>
<dbReference type="InterPro" id="IPR002524">
    <property type="entry name" value="Cation_efflux"/>
</dbReference>
<name>A0ABQ1J713_9PROT</name>
<evidence type="ECO:0000259" key="10">
    <source>
        <dbReference type="Pfam" id="PF16916"/>
    </source>
</evidence>
<dbReference type="RefSeq" id="WP_229708562.1">
    <property type="nucleotide sequence ID" value="NZ_BMDZ01000093.1"/>
</dbReference>
<evidence type="ECO:0000256" key="6">
    <source>
        <dbReference type="ARBA" id="ARBA00022989"/>
    </source>
</evidence>
<dbReference type="InterPro" id="IPR027470">
    <property type="entry name" value="Cation_efflux_CTD"/>
</dbReference>
<feature type="transmembrane region" description="Helical" evidence="8">
    <location>
        <begin position="130"/>
        <end position="150"/>
    </location>
</feature>
<evidence type="ECO:0000256" key="7">
    <source>
        <dbReference type="ARBA" id="ARBA00023136"/>
    </source>
</evidence>
<evidence type="ECO:0000256" key="2">
    <source>
        <dbReference type="ARBA" id="ARBA00008114"/>
    </source>
</evidence>
<dbReference type="InterPro" id="IPR058533">
    <property type="entry name" value="Cation_efflux_TM"/>
</dbReference>
<evidence type="ECO:0000313" key="11">
    <source>
        <dbReference type="EMBL" id="GGB60257.1"/>
    </source>
</evidence>
<dbReference type="EMBL" id="BMDZ01000093">
    <property type="protein sequence ID" value="GGB60257.1"/>
    <property type="molecule type" value="Genomic_DNA"/>
</dbReference>
<feature type="transmembrane region" description="Helical" evidence="8">
    <location>
        <begin position="28"/>
        <end position="49"/>
    </location>
</feature>
<comment type="similarity">
    <text evidence="2">Belongs to the cation diffusion facilitator (CDF) transporter (TC 2.A.4) family.</text>
</comment>
<reference evidence="12" key="1">
    <citation type="journal article" date="2019" name="Int. J. Syst. Evol. Microbiol.">
        <title>The Global Catalogue of Microorganisms (GCM) 10K type strain sequencing project: providing services to taxonomists for standard genome sequencing and annotation.</title>
        <authorList>
            <consortium name="The Broad Institute Genomics Platform"/>
            <consortium name="The Broad Institute Genome Sequencing Center for Infectious Disease"/>
            <person name="Wu L."/>
            <person name="Ma J."/>
        </authorList>
    </citation>
    <scope>NUCLEOTIDE SEQUENCE [LARGE SCALE GENOMIC DNA]</scope>
    <source>
        <strain evidence="12">CGMCC 1.10188</strain>
    </source>
</reference>
<sequence>MMSPARDPAPTGVLAPPDPALARLKRRVTMASLCVALALVALKIAAAIMTGSVSILSSLVDSVSDAGASLVTLLAVRQAMRPADAGHRFGHGKAEPLAAMGQALFVAGSALLLTVEAVRRLFQPEPVGEGTIGIAVMVIAIVVTLVLVRYQADVQAKTGSMAVGADRLHYTGDLLINLGVITSIVLSQYLGITEADPVIAVLIALHLLRGAWGIGRSALDALMDHELPAEDRARIRAIILAVPGVKGMHDLRTRSSSVHTFIQMHLELLPDQSLAHAHTIADEAERRLRVHYPEAEIITHLDPMGHDEAIPRFR</sequence>
<evidence type="ECO:0000259" key="9">
    <source>
        <dbReference type="Pfam" id="PF01545"/>
    </source>
</evidence>
<keyword evidence="4" id="KW-1003">Cell membrane</keyword>
<dbReference type="Proteomes" id="UP000603352">
    <property type="component" value="Unassembled WGS sequence"/>
</dbReference>
<dbReference type="NCBIfam" id="TIGR01297">
    <property type="entry name" value="CDF"/>
    <property type="match status" value="1"/>
</dbReference>
<keyword evidence="6 8" id="KW-1133">Transmembrane helix</keyword>
<keyword evidence="5 8" id="KW-0812">Transmembrane</keyword>
<dbReference type="PANTHER" id="PTHR43840:SF41">
    <property type="entry name" value="CATION-EFFLUX PUMP FIEF"/>
    <property type="match status" value="1"/>
</dbReference>
<feature type="transmembrane region" description="Helical" evidence="8">
    <location>
        <begin position="97"/>
        <end position="118"/>
    </location>
</feature>
<keyword evidence="12" id="KW-1185">Reference proteome</keyword>
<dbReference type="Gene3D" id="3.30.70.1350">
    <property type="entry name" value="Cation efflux protein, cytoplasmic domain"/>
    <property type="match status" value="1"/>
</dbReference>
<dbReference type="Pfam" id="PF01545">
    <property type="entry name" value="Cation_efflux"/>
    <property type="match status" value="1"/>
</dbReference>
<organism evidence="11 12">
    <name type="scientific">Tistrella bauzanensis</name>
    <dbReference type="NCBI Taxonomy" id="657419"/>
    <lineage>
        <taxon>Bacteria</taxon>
        <taxon>Pseudomonadati</taxon>
        <taxon>Pseudomonadota</taxon>
        <taxon>Alphaproteobacteria</taxon>
        <taxon>Geminicoccales</taxon>
        <taxon>Geminicoccaceae</taxon>
        <taxon>Tistrella</taxon>
    </lineage>
</organism>
<dbReference type="Gene3D" id="1.20.1510.10">
    <property type="entry name" value="Cation efflux protein transmembrane domain"/>
    <property type="match status" value="1"/>
</dbReference>
<keyword evidence="3" id="KW-0813">Transport</keyword>
<evidence type="ECO:0000256" key="4">
    <source>
        <dbReference type="ARBA" id="ARBA00022475"/>
    </source>
</evidence>
<evidence type="ECO:0000256" key="8">
    <source>
        <dbReference type="SAM" id="Phobius"/>
    </source>
</evidence>
<gene>
    <name evidence="11" type="ORF">GCM10011505_46240</name>
</gene>
<dbReference type="InterPro" id="IPR027469">
    <property type="entry name" value="Cation_efflux_TMD_sf"/>
</dbReference>
<keyword evidence="7 8" id="KW-0472">Membrane</keyword>
<evidence type="ECO:0000256" key="1">
    <source>
        <dbReference type="ARBA" id="ARBA00004141"/>
    </source>
</evidence>
<comment type="subcellular location">
    <subcellularLocation>
        <location evidence="1">Membrane</location>
        <topology evidence="1">Multi-pass membrane protein</topology>
    </subcellularLocation>
</comment>